<dbReference type="GO" id="GO:0005524">
    <property type="term" value="F:ATP binding"/>
    <property type="evidence" value="ECO:0007669"/>
    <property type="project" value="UniProtKB-KW"/>
</dbReference>
<dbReference type="PANTHER" id="PTHR42711:SF17">
    <property type="entry name" value="ABC TRANSPORTER ATP-BINDING PROTEIN"/>
    <property type="match status" value="1"/>
</dbReference>
<accession>A0A3B0ZU43</accession>
<organism evidence="5">
    <name type="scientific">hydrothermal vent metagenome</name>
    <dbReference type="NCBI Taxonomy" id="652676"/>
    <lineage>
        <taxon>unclassified sequences</taxon>
        <taxon>metagenomes</taxon>
        <taxon>ecological metagenomes</taxon>
    </lineage>
</organism>
<gene>
    <name evidence="5" type="ORF">MNBD_GAMMA22-226</name>
</gene>
<reference evidence="5" key="1">
    <citation type="submission" date="2018-06" db="EMBL/GenBank/DDBJ databases">
        <authorList>
            <person name="Zhirakovskaya E."/>
        </authorList>
    </citation>
    <scope>NUCLEOTIDE SEQUENCE</scope>
</reference>
<dbReference type="SMART" id="SM00382">
    <property type="entry name" value="AAA"/>
    <property type="match status" value="1"/>
</dbReference>
<dbReference type="SUPFAM" id="SSF52540">
    <property type="entry name" value="P-loop containing nucleoside triphosphate hydrolases"/>
    <property type="match status" value="1"/>
</dbReference>
<protein>
    <submittedName>
        <fullName evidence="5">Efflux ABC transporter, ATP-binding protein</fullName>
    </submittedName>
</protein>
<name>A0A3B0ZU43_9ZZZZ</name>
<evidence type="ECO:0000256" key="1">
    <source>
        <dbReference type="ARBA" id="ARBA00022448"/>
    </source>
</evidence>
<dbReference type="PANTHER" id="PTHR42711">
    <property type="entry name" value="ABC TRANSPORTER ATP-BINDING PROTEIN"/>
    <property type="match status" value="1"/>
</dbReference>
<dbReference type="PROSITE" id="PS50893">
    <property type="entry name" value="ABC_TRANSPORTER_2"/>
    <property type="match status" value="1"/>
</dbReference>
<evidence type="ECO:0000256" key="3">
    <source>
        <dbReference type="ARBA" id="ARBA00022840"/>
    </source>
</evidence>
<keyword evidence="3 5" id="KW-0067">ATP-binding</keyword>
<evidence type="ECO:0000313" key="5">
    <source>
        <dbReference type="EMBL" id="VAW97075.1"/>
    </source>
</evidence>
<dbReference type="AlphaFoldDB" id="A0A3B0ZU43"/>
<evidence type="ECO:0000256" key="2">
    <source>
        <dbReference type="ARBA" id="ARBA00022741"/>
    </source>
</evidence>
<dbReference type="Gene3D" id="3.40.50.300">
    <property type="entry name" value="P-loop containing nucleotide triphosphate hydrolases"/>
    <property type="match status" value="1"/>
</dbReference>
<feature type="domain" description="ABC transporter" evidence="4">
    <location>
        <begin position="3"/>
        <end position="228"/>
    </location>
</feature>
<dbReference type="GO" id="GO:0016887">
    <property type="term" value="F:ATP hydrolysis activity"/>
    <property type="evidence" value="ECO:0007669"/>
    <property type="project" value="InterPro"/>
</dbReference>
<dbReference type="Pfam" id="PF00005">
    <property type="entry name" value="ABC_tran"/>
    <property type="match status" value="1"/>
</dbReference>
<dbReference type="InterPro" id="IPR003593">
    <property type="entry name" value="AAA+_ATPase"/>
</dbReference>
<keyword evidence="1" id="KW-0813">Transport</keyword>
<dbReference type="InterPro" id="IPR050763">
    <property type="entry name" value="ABC_transporter_ATP-binding"/>
</dbReference>
<proteinExistence type="predicted"/>
<dbReference type="EMBL" id="UOFS01000032">
    <property type="protein sequence ID" value="VAW97075.1"/>
    <property type="molecule type" value="Genomic_DNA"/>
</dbReference>
<evidence type="ECO:0000259" key="4">
    <source>
        <dbReference type="PROSITE" id="PS50893"/>
    </source>
</evidence>
<dbReference type="InterPro" id="IPR003439">
    <property type="entry name" value="ABC_transporter-like_ATP-bd"/>
</dbReference>
<dbReference type="CDD" id="cd03230">
    <property type="entry name" value="ABC_DR_subfamily_A"/>
    <property type="match status" value="1"/>
</dbReference>
<dbReference type="InterPro" id="IPR027417">
    <property type="entry name" value="P-loop_NTPase"/>
</dbReference>
<sequence length="313" mass="34095">MTISIKDLSKSYGDIQALCNINLEISGGGIIGLLGPNGAGKTTLVETLEGLRKPSSGQVSVLGLDPVSDAYKLREQLGVQLQSTAVPLELTPLETLKLIASFFQHSIDPYKILQQVSLTSKAKVRNQTLSGGEKLRLAIGMSLINDPKLIILDEPSSGLDPVSRRNLHTLLSELSASKRCIIFTTHYIEEAEQLCDRIIILNSGKIVADGSPLELIENAGANSTILLRTQGDFDTSGLQSPQEQDHLQDERYQRFTTTTPSTAILTLAESLKSGKGQITELHIKPPSLEDIYFDFIGASRNEIADEMPKENKQ</sequence>
<keyword evidence="2" id="KW-0547">Nucleotide-binding</keyword>